<proteinExistence type="predicted"/>
<organism evidence="1">
    <name type="scientific">marine metagenome</name>
    <dbReference type="NCBI Taxonomy" id="408172"/>
    <lineage>
        <taxon>unclassified sequences</taxon>
        <taxon>metagenomes</taxon>
        <taxon>ecological metagenomes</taxon>
    </lineage>
</organism>
<protein>
    <recommendedName>
        <fullName evidence="2">Holin</fullName>
    </recommendedName>
</protein>
<evidence type="ECO:0008006" key="2">
    <source>
        <dbReference type="Google" id="ProtNLM"/>
    </source>
</evidence>
<reference evidence="1" key="1">
    <citation type="submission" date="2018-05" db="EMBL/GenBank/DDBJ databases">
        <authorList>
            <person name="Lanie J.A."/>
            <person name="Ng W.-L."/>
            <person name="Kazmierczak K.M."/>
            <person name="Andrzejewski T.M."/>
            <person name="Davidsen T.M."/>
            <person name="Wayne K.J."/>
            <person name="Tettelin H."/>
            <person name="Glass J.I."/>
            <person name="Rusch D."/>
            <person name="Podicherti R."/>
            <person name="Tsui H.-C.T."/>
            <person name="Winkler M.E."/>
        </authorList>
    </citation>
    <scope>NUCLEOTIDE SEQUENCE</scope>
</reference>
<dbReference type="EMBL" id="UINC01231798">
    <property type="protein sequence ID" value="SVE64494.1"/>
    <property type="molecule type" value="Genomic_DNA"/>
</dbReference>
<gene>
    <name evidence="1" type="ORF">METZ01_LOCUS517348</name>
</gene>
<dbReference type="InterPro" id="IPR020109">
    <property type="entry name" value="Holin_r1t"/>
</dbReference>
<dbReference type="Pfam" id="PF16945">
    <property type="entry name" value="Phage_r1t_holin"/>
    <property type="match status" value="1"/>
</dbReference>
<sequence>MFTKDLVERVVATFVQASLGAMTSNSMFDLGVDQWKMMAGAGVAAAISVLKGALATKLGTKGTASLAD</sequence>
<dbReference type="AlphaFoldDB" id="A0A383F6H5"/>
<accession>A0A383F6H5</accession>
<evidence type="ECO:0000313" key="1">
    <source>
        <dbReference type="EMBL" id="SVE64494.1"/>
    </source>
</evidence>
<name>A0A383F6H5_9ZZZZ</name>